<gene>
    <name evidence="2" type="ORF">VTL71DRAFT_8147</name>
</gene>
<evidence type="ECO:0000313" key="3">
    <source>
        <dbReference type="Proteomes" id="UP001595075"/>
    </source>
</evidence>
<proteinExistence type="predicted"/>
<dbReference type="Proteomes" id="UP001595075">
    <property type="component" value="Unassembled WGS sequence"/>
</dbReference>
<sequence>MEASKITQNNTSDPQPGTERQNEQRQCSTDLAHTQSTGNEKKSDILEGGTNVAQSYYADKDLAWWLQLARDFKSARQVPLPDEDEGLIIMDLRNHIKRSGLPELMVLQRTSLVL</sequence>
<comment type="caution">
    <text evidence="2">The sequence shown here is derived from an EMBL/GenBank/DDBJ whole genome shotgun (WGS) entry which is preliminary data.</text>
</comment>
<organism evidence="2 3">
    <name type="scientific">Oculimacula yallundae</name>
    <dbReference type="NCBI Taxonomy" id="86028"/>
    <lineage>
        <taxon>Eukaryota</taxon>
        <taxon>Fungi</taxon>
        <taxon>Dikarya</taxon>
        <taxon>Ascomycota</taxon>
        <taxon>Pezizomycotina</taxon>
        <taxon>Leotiomycetes</taxon>
        <taxon>Helotiales</taxon>
        <taxon>Ploettnerulaceae</taxon>
        <taxon>Oculimacula</taxon>
    </lineage>
</organism>
<keyword evidence="3" id="KW-1185">Reference proteome</keyword>
<dbReference type="EMBL" id="JAZHXI010000002">
    <property type="protein sequence ID" value="KAL2074369.1"/>
    <property type="molecule type" value="Genomic_DNA"/>
</dbReference>
<evidence type="ECO:0000313" key="2">
    <source>
        <dbReference type="EMBL" id="KAL2074369.1"/>
    </source>
</evidence>
<feature type="compositionally biased region" description="Polar residues" evidence="1">
    <location>
        <begin position="1"/>
        <end position="38"/>
    </location>
</feature>
<feature type="region of interest" description="Disordered" evidence="1">
    <location>
        <begin position="1"/>
        <end position="46"/>
    </location>
</feature>
<protein>
    <submittedName>
        <fullName evidence="2">Uncharacterized protein</fullName>
    </submittedName>
</protein>
<name>A0ABR4CWS3_9HELO</name>
<evidence type="ECO:0000256" key="1">
    <source>
        <dbReference type="SAM" id="MobiDB-lite"/>
    </source>
</evidence>
<accession>A0ABR4CWS3</accession>
<reference evidence="2 3" key="1">
    <citation type="journal article" date="2024" name="Commun. Biol.">
        <title>Comparative genomic analysis of thermophilic fungi reveals convergent evolutionary adaptations and gene losses.</title>
        <authorList>
            <person name="Steindorff A.S."/>
            <person name="Aguilar-Pontes M.V."/>
            <person name="Robinson A.J."/>
            <person name="Andreopoulos B."/>
            <person name="LaButti K."/>
            <person name="Kuo A."/>
            <person name="Mondo S."/>
            <person name="Riley R."/>
            <person name="Otillar R."/>
            <person name="Haridas S."/>
            <person name="Lipzen A."/>
            <person name="Grimwood J."/>
            <person name="Schmutz J."/>
            <person name="Clum A."/>
            <person name="Reid I.D."/>
            <person name="Moisan M.C."/>
            <person name="Butler G."/>
            <person name="Nguyen T.T.M."/>
            <person name="Dewar K."/>
            <person name="Conant G."/>
            <person name="Drula E."/>
            <person name="Henrissat B."/>
            <person name="Hansel C."/>
            <person name="Singer S."/>
            <person name="Hutchinson M.I."/>
            <person name="de Vries R.P."/>
            <person name="Natvig D.O."/>
            <person name="Powell A.J."/>
            <person name="Tsang A."/>
            <person name="Grigoriev I.V."/>
        </authorList>
    </citation>
    <scope>NUCLEOTIDE SEQUENCE [LARGE SCALE GENOMIC DNA]</scope>
    <source>
        <strain evidence="2 3">CBS 494.80</strain>
    </source>
</reference>